<dbReference type="EC" id="1.1.1.47" evidence="4"/>
<dbReference type="CDD" id="cd05233">
    <property type="entry name" value="SDR_c"/>
    <property type="match status" value="1"/>
</dbReference>
<organism evidence="4 5">
    <name type="scientific">Paenisporosarcina antarctica</name>
    <dbReference type="NCBI Taxonomy" id="417367"/>
    <lineage>
        <taxon>Bacteria</taxon>
        <taxon>Bacillati</taxon>
        <taxon>Bacillota</taxon>
        <taxon>Bacilli</taxon>
        <taxon>Bacillales</taxon>
        <taxon>Caryophanaceae</taxon>
        <taxon>Paenisporosarcina</taxon>
    </lineage>
</organism>
<dbReference type="Pfam" id="PF13561">
    <property type="entry name" value="adh_short_C2"/>
    <property type="match status" value="1"/>
</dbReference>
<accession>A0A4P7A1A7</accession>
<dbReference type="Proteomes" id="UP000294292">
    <property type="component" value="Chromosome"/>
</dbReference>
<dbReference type="KEGG" id="panc:E2636_16360"/>
<evidence type="ECO:0000313" key="4">
    <source>
        <dbReference type="EMBL" id="QBP42622.1"/>
    </source>
</evidence>
<dbReference type="SMART" id="SM00822">
    <property type="entry name" value="PKS_KR"/>
    <property type="match status" value="1"/>
</dbReference>
<dbReference type="InterPro" id="IPR036291">
    <property type="entry name" value="NAD(P)-bd_dom_sf"/>
</dbReference>
<dbReference type="SUPFAM" id="SSF51735">
    <property type="entry name" value="NAD(P)-binding Rossmann-fold domains"/>
    <property type="match status" value="1"/>
</dbReference>
<dbReference type="GO" id="GO:0008206">
    <property type="term" value="P:bile acid metabolic process"/>
    <property type="evidence" value="ECO:0007669"/>
    <property type="project" value="UniProtKB-ARBA"/>
</dbReference>
<dbReference type="PANTHER" id="PTHR43639">
    <property type="entry name" value="OXIDOREDUCTASE, SHORT-CHAIN DEHYDROGENASE/REDUCTASE FAMILY (AFU_ORTHOLOGUE AFUA_5G02870)"/>
    <property type="match status" value="1"/>
</dbReference>
<keyword evidence="2 4" id="KW-0560">Oxidoreductase</keyword>
<evidence type="ECO:0000256" key="1">
    <source>
        <dbReference type="ARBA" id="ARBA00006484"/>
    </source>
</evidence>
<gene>
    <name evidence="4" type="ORF">E2636_16360</name>
</gene>
<keyword evidence="5" id="KW-1185">Reference proteome</keyword>
<dbReference type="InterPro" id="IPR057326">
    <property type="entry name" value="KR_dom"/>
</dbReference>
<feature type="domain" description="Ketoreductase" evidence="3">
    <location>
        <begin position="7"/>
        <end position="189"/>
    </location>
</feature>
<dbReference type="FunFam" id="3.40.50.720:FF:000084">
    <property type="entry name" value="Short-chain dehydrogenase reductase"/>
    <property type="match status" value="1"/>
</dbReference>
<dbReference type="Gene3D" id="3.40.50.720">
    <property type="entry name" value="NAD(P)-binding Rossmann-like Domain"/>
    <property type="match status" value="1"/>
</dbReference>
<reference evidence="4 5" key="1">
    <citation type="submission" date="2019-03" db="EMBL/GenBank/DDBJ databases">
        <title>Complete genome sequence of Paenisporosarcina antarctica CGMCC 1.6503T.</title>
        <authorList>
            <person name="Rong J.-C."/>
            <person name="Chi N.-Y."/>
            <person name="Zhang Q.-F."/>
        </authorList>
    </citation>
    <scope>NUCLEOTIDE SEQUENCE [LARGE SCALE GENOMIC DNA]</scope>
    <source>
        <strain evidence="4 5">CGMCC 1.6503</strain>
    </source>
</reference>
<dbReference type="NCBIfam" id="NF009466">
    <property type="entry name" value="PRK12826.1-2"/>
    <property type="match status" value="1"/>
</dbReference>
<evidence type="ECO:0000259" key="3">
    <source>
        <dbReference type="SMART" id="SM00822"/>
    </source>
</evidence>
<dbReference type="OrthoDB" id="9803333at2"/>
<name>A0A4P7A1A7_9BACL</name>
<evidence type="ECO:0000256" key="2">
    <source>
        <dbReference type="ARBA" id="ARBA00023002"/>
    </source>
</evidence>
<dbReference type="InterPro" id="IPR002347">
    <property type="entry name" value="SDR_fam"/>
</dbReference>
<protein>
    <submittedName>
        <fullName evidence="4">Glucose 1-dehydrogenase</fullName>
        <ecNumber evidence="4">1.1.1.47</ecNumber>
    </submittedName>
</protein>
<dbReference type="PRINTS" id="PR00080">
    <property type="entry name" value="SDRFAMILY"/>
</dbReference>
<dbReference type="NCBIfam" id="NF005559">
    <property type="entry name" value="PRK07231.1"/>
    <property type="match status" value="1"/>
</dbReference>
<dbReference type="InterPro" id="IPR020904">
    <property type="entry name" value="Sc_DH/Rdtase_CS"/>
</dbReference>
<dbReference type="PANTHER" id="PTHR43639:SF1">
    <property type="entry name" value="SHORT-CHAIN DEHYDROGENASE_REDUCTASE FAMILY PROTEIN"/>
    <property type="match status" value="1"/>
</dbReference>
<dbReference type="PRINTS" id="PR00081">
    <property type="entry name" value="GDHRDH"/>
</dbReference>
<dbReference type="GO" id="GO:0047936">
    <property type="term" value="F:glucose 1-dehydrogenase [NAD(P)+] activity"/>
    <property type="evidence" value="ECO:0007669"/>
    <property type="project" value="UniProtKB-EC"/>
</dbReference>
<dbReference type="AlphaFoldDB" id="A0A4P7A1A7"/>
<sequence length="252" mass="27128">MFSFTEKVVWVTGSSTGIGRAIALEFAEHGATVIVHGNSNPEEANITLREVQKRNSNAILVLGDVTDRNQVDQMVAEIKNKYDRIDILINNAGSMVKRSKIEDLDQDTLEKIINTNFTSVFHVTQSVLPLMKQQEKGVIVNMTSIAARNGGGVGAVAYAAAKAAVSTLTRGLAKELVNDNIRVNGIAPGIVTTPFHDQFSTPELRERMAGQVPLGREGTPKEVAGAALYLASDYASYITGEIIEVNGGLLMD</sequence>
<evidence type="ECO:0000313" key="5">
    <source>
        <dbReference type="Proteomes" id="UP000294292"/>
    </source>
</evidence>
<dbReference type="EMBL" id="CP038015">
    <property type="protein sequence ID" value="QBP42622.1"/>
    <property type="molecule type" value="Genomic_DNA"/>
</dbReference>
<comment type="similarity">
    <text evidence="1">Belongs to the short-chain dehydrogenases/reductases (SDR) family.</text>
</comment>
<dbReference type="RefSeq" id="WP_134211178.1">
    <property type="nucleotide sequence ID" value="NZ_CP038015.1"/>
</dbReference>
<dbReference type="PROSITE" id="PS00061">
    <property type="entry name" value="ADH_SHORT"/>
    <property type="match status" value="1"/>
</dbReference>
<proteinExistence type="inferred from homology"/>